<name>A0A511V9C9_9BACL</name>
<accession>A0A511V9C9</accession>
<comment type="caution">
    <text evidence="1">The sequence shown here is derived from an EMBL/GenBank/DDBJ whole genome shotgun (WGS) entry which is preliminary data.</text>
</comment>
<dbReference type="OrthoDB" id="2679751at2"/>
<dbReference type="EMBL" id="BJXX01000137">
    <property type="protein sequence ID" value="GEN35510.1"/>
    <property type="molecule type" value="Genomic_DNA"/>
</dbReference>
<dbReference type="Proteomes" id="UP000321157">
    <property type="component" value="Unassembled WGS sequence"/>
</dbReference>
<keyword evidence="2" id="KW-1185">Reference proteome</keyword>
<proteinExistence type="predicted"/>
<sequence>MMQFVCILLMFSIFFGFSYVAYKSEQKRKMIYVTDEMLKKPLTDQAVKHYIEFLETAPERNNASYWHALRRAYEQIMNAKTIDPRLKKELKKTLRNQVIV</sequence>
<organism evidence="1 2">
    <name type="scientific">Aneurinibacillus danicus</name>
    <dbReference type="NCBI Taxonomy" id="267746"/>
    <lineage>
        <taxon>Bacteria</taxon>
        <taxon>Bacillati</taxon>
        <taxon>Bacillota</taxon>
        <taxon>Bacilli</taxon>
        <taxon>Bacillales</taxon>
        <taxon>Paenibacillaceae</taxon>
        <taxon>Aneurinibacillus group</taxon>
        <taxon>Aneurinibacillus</taxon>
    </lineage>
</organism>
<evidence type="ECO:0000313" key="1">
    <source>
        <dbReference type="EMBL" id="GEN35510.1"/>
    </source>
</evidence>
<evidence type="ECO:0000313" key="2">
    <source>
        <dbReference type="Proteomes" id="UP000321157"/>
    </source>
</evidence>
<dbReference type="AlphaFoldDB" id="A0A511V9C9"/>
<protein>
    <submittedName>
        <fullName evidence="1">Uncharacterized protein</fullName>
    </submittedName>
</protein>
<reference evidence="1 2" key="1">
    <citation type="submission" date="2019-07" db="EMBL/GenBank/DDBJ databases">
        <title>Whole genome shotgun sequence of Aneurinibacillus danicus NBRC 102444.</title>
        <authorList>
            <person name="Hosoyama A."/>
            <person name="Uohara A."/>
            <person name="Ohji S."/>
            <person name="Ichikawa N."/>
        </authorList>
    </citation>
    <scope>NUCLEOTIDE SEQUENCE [LARGE SCALE GENOMIC DNA]</scope>
    <source>
        <strain evidence="1 2">NBRC 102444</strain>
    </source>
</reference>
<gene>
    <name evidence="1" type="ORF">ADA01nite_29700</name>
</gene>
<dbReference type="RefSeq" id="WP_146811043.1">
    <property type="nucleotide sequence ID" value="NZ_BJXX01000137.1"/>
</dbReference>